<comment type="function">
    <text evidence="8">Ferredoxins are iron-sulfur proteins that transfer electrons in a wide variety of metabolic reactions.</text>
</comment>
<dbReference type="Pfam" id="PF13370">
    <property type="entry name" value="Fer4_13"/>
    <property type="match status" value="1"/>
</dbReference>
<organism evidence="10 11">
    <name type="scientific">Streptomyces sirii</name>
    <dbReference type="NCBI Taxonomy" id="3127701"/>
    <lineage>
        <taxon>Bacteria</taxon>
        <taxon>Bacillati</taxon>
        <taxon>Actinomycetota</taxon>
        <taxon>Actinomycetes</taxon>
        <taxon>Kitasatosporales</taxon>
        <taxon>Streptomycetaceae</taxon>
        <taxon>Streptomyces</taxon>
    </lineage>
</organism>
<dbReference type="PANTHER" id="PTHR36923:SF3">
    <property type="entry name" value="FERREDOXIN"/>
    <property type="match status" value="1"/>
</dbReference>
<dbReference type="InterPro" id="IPR051269">
    <property type="entry name" value="Fe-S_cluster_ET"/>
</dbReference>
<evidence type="ECO:0000256" key="5">
    <source>
        <dbReference type="ARBA" id="ARBA00023004"/>
    </source>
</evidence>
<dbReference type="InterPro" id="IPR001080">
    <property type="entry name" value="3Fe4S_ferredoxin"/>
</dbReference>
<accession>A0ABZ2QTC9</accession>
<evidence type="ECO:0000256" key="8">
    <source>
        <dbReference type="RuleBase" id="RU368020"/>
    </source>
</evidence>
<gene>
    <name evidence="10" type="ORF">WAB15_21655</name>
</gene>
<dbReference type="RefSeq" id="WP_407287241.1">
    <property type="nucleotide sequence ID" value="NZ_CP147982.1"/>
</dbReference>
<reference evidence="10 11" key="1">
    <citation type="submission" date="2024-03" db="EMBL/GenBank/DDBJ databases">
        <title>The complete genome of Streptomyces sirii sp.nov.</title>
        <authorList>
            <person name="Zakalyukina Y.V."/>
            <person name="Belik A.R."/>
            <person name="Biryukov M.V."/>
            <person name="Baturina O.A."/>
            <person name="Kabilov M.R."/>
        </authorList>
    </citation>
    <scope>NUCLEOTIDE SEQUENCE [LARGE SCALE GENOMIC DNA]</scope>
    <source>
        <strain evidence="10 11">BP-8</strain>
    </source>
</reference>
<dbReference type="Gene3D" id="3.30.70.20">
    <property type="match status" value="1"/>
</dbReference>
<evidence type="ECO:0000259" key="9">
    <source>
        <dbReference type="PROSITE" id="PS51379"/>
    </source>
</evidence>
<evidence type="ECO:0000313" key="10">
    <source>
        <dbReference type="EMBL" id="WXK78393.1"/>
    </source>
</evidence>
<keyword evidence="11" id="KW-1185">Reference proteome</keyword>
<keyword evidence="6 8" id="KW-0411">Iron-sulfur</keyword>
<keyword evidence="5 8" id="KW-0408">Iron</keyword>
<dbReference type="EMBL" id="CP147982">
    <property type="protein sequence ID" value="WXK78393.1"/>
    <property type="molecule type" value="Genomic_DNA"/>
</dbReference>
<dbReference type="Proteomes" id="UP001626628">
    <property type="component" value="Chromosome"/>
</dbReference>
<evidence type="ECO:0000256" key="1">
    <source>
        <dbReference type="ARBA" id="ARBA00001927"/>
    </source>
</evidence>
<comment type="cofactor">
    <cofactor evidence="1">
        <name>[3Fe-4S] cluster</name>
        <dbReference type="ChEBI" id="CHEBI:21137"/>
    </cofactor>
</comment>
<sequence length="67" mass="6976">MALTISIDRDRCVGAGMCALTAPEVFDQDDEDGRVLLLTPEPSTAHTTAVRQAAGFCPAAAIAASER</sequence>
<name>A0ABZ2QTC9_9ACTN</name>
<proteinExistence type="predicted"/>
<dbReference type="SUPFAM" id="SSF54862">
    <property type="entry name" value="4Fe-4S ferredoxins"/>
    <property type="match status" value="1"/>
</dbReference>
<dbReference type="PROSITE" id="PS51379">
    <property type="entry name" value="4FE4S_FER_2"/>
    <property type="match status" value="1"/>
</dbReference>
<evidence type="ECO:0000256" key="7">
    <source>
        <dbReference type="ARBA" id="ARBA00023291"/>
    </source>
</evidence>
<feature type="domain" description="4Fe-4S ferredoxin-type" evidence="9">
    <location>
        <begin position="3"/>
        <end position="31"/>
    </location>
</feature>
<dbReference type="PRINTS" id="PR00352">
    <property type="entry name" value="3FE4SFRDOXIN"/>
</dbReference>
<evidence type="ECO:0000256" key="6">
    <source>
        <dbReference type="ARBA" id="ARBA00023014"/>
    </source>
</evidence>
<dbReference type="PANTHER" id="PTHR36923">
    <property type="entry name" value="FERREDOXIN"/>
    <property type="match status" value="1"/>
</dbReference>
<evidence type="ECO:0000256" key="4">
    <source>
        <dbReference type="ARBA" id="ARBA00022982"/>
    </source>
</evidence>
<evidence type="ECO:0000256" key="2">
    <source>
        <dbReference type="ARBA" id="ARBA00022448"/>
    </source>
</evidence>
<keyword evidence="7" id="KW-0003">3Fe-4S</keyword>
<keyword evidence="2 8" id="KW-0813">Transport</keyword>
<protein>
    <recommendedName>
        <fullName evidence="8">Ferredoxin</fullName>
    </recommendedName>
</protein>
<dbReference type="InterPro" id="IPR017896">
    <property type="entry name" value="4Fe4S_Fe-S-bd"/>
</dbReference>
<keyword evidence="4 8" id="KW-0249">Electron transport</keyword>
<evidence type="ECO:0000256" key="3">
    <source>
        <dbReference type="ARBA" id="ARBA00022723"/>
    </source>
</evidence>
<evidence type="ECO:0000313" key="11">
    <source>
        <dbReference type="Proteomes" id="UP001626628"/>
    </source>
</evidence>
<keyword evidence="3 8" id="KW-0479">Metal-binding</keyword>